<keyword evidence="4" id="KW-1185">Reference proteome</keyword>
<evidence type="ECO:0000313" key="4">
    <source>
        <dbReference type="Proteomes" id="UP000265520"/>
    </source>
</evidence>
<dbReference type="EMBL" id="LXQA010109575">
    <property type="protein sequence ID" value="MCI18311.1"/>
    <property type="molecule type" value="Genomic_DNA"/>
</dbReference>
<keyword evidence="1" id="KW-0175">Coiled coil</keyword>
<accession>A0A392Q1W9</accession>
<organism evidence="3 4">
    <name type="scientific">Trifolium medium</name>
    <dbReference type="NCBI Taxonomy" id="97028"/>
    <lineage>
        <taxon>Eukaryota</taxon>
        <taxon>Viridiplantae</taxon>
        <taxon>Streptophyta</taxon>
        <taxon>Embryophyta</taxon>
        <taxon>Tracheophyta</taxon>
        <taxon>Spermatophyta</taxon>
        <taxon>Magnoliopsida</taxon>
        <taxon>eudicotyledons</taxon>
        <taxon>Gunneridae</taxon>
        <taxon>Pentapetalae</taxon>
        <taxon>rosids</taxon>
        <taxon>fabids</taxon>
        <taxon>Fabales</taxon>
        <taxon>Fabaceae</taxon>
        <taxon>Papilionoideae</taxon>
        <taxon>50 kb inversion clade</taxon>
        <taxon>NPAAA clade</taxon>
        <taxon>Hologalegina</taxon>
        <taxon>IRL clade</taxon>
        <taxon>Trifolieae</taxon>
        <taxon>Trifolium</taxon>
    </lineage>
</organism>
<feature type="region of interest" description="Disordered" evidence="2">
    <location>
        <begin position="164"/>
        <end position="186"/>
    </location>
</feature>
<comment type="caution">
    <text evidence="3">The sequence shown here is derived from an EMBL/GenBank/DDBJ whole genome shotgun (WGS) entry which is preliminary data.</text>
</comment>
<sequence length="186" mass="20294">SSTPLNVDFLQASFIQLSVTPASCSDLSVDARSQEFLRSFARITSELSKSAALLASGPVSFEPVSLGVRVEELKREVARLNDDAVARSKEHKSKRKALTKKVKVLEKSNGELERSNQELVARVSSFENDVQEHAAAIGIRAFALGFEDALKQVEGNYPEVELDRSVFKPPNHSAAKTQPPVADDEA</sequence>
<name>A0A392Q1W9_9FABA</name>
<protein>
    <submittedName>
        <fullName evidence="3">Uncharacterized protein</fullName>
    </submittedName>
</protein>
<feature type="coiled-coil region" evidence="1">
    <location>
        <begin position="70"/>
        <end position="129"/>
    </location>
</feature>
<dbReference type="AlphaFoldDB" id="A0A392Q1W9"/>
<feature type="non-terminal residue" evidence="3">
    <location>
        <position position="1"/>
    </location>
</feature>
<reference evidence="3 4" key="1">
    <citation type="journal article" date="2018" name="Front. Plant Sci.">
        <title>Red Clover (Trifolium pratense) and Zigzag Clover (T. medium) - A Picture of Genomic Similarities and Differences.</title>
        <authorList>
            <person name="Dluhosova J."/>
            <person name="Istvanek J."/>
            <person name="Nedelnik J."/>
            <person name="Repkova J."/>
        </authorList>
    </citation>
    <scope>NUCLEOTIDE SEQUENCE [LARGE SCALE GENOMIC DNA]</scope>
    <source>
        <strain evidence="4">cv. 10/8</strain>
        <tissue evidence="3">Leaf</tissue>
    </source>
</reference>
<proteinExistence type="predicted"/>
<dbReference type="Proteomes" id="UP000265520">
    <property type="component" value="Unassembled WGS sequence"/>
</dbReference>
<evidence type="ECO:0000256" key="1">
    <source>
        <dbReference type="SAM" id="Coils"/>
    </source>
</evidence>
<evidence type="ECO:0000313" key="3">
    <source>
        <dbReference type="EMBL" id="MCI18311.1"/>
    </source>
</evidence>
<evidence type="ECO:0000256" key="2">
    <source>
        <dbReference type="SAM" id="MobiDB-lite"/>
    </source>
</evidence>